<accession>A0ABV8X0U0</accession>
<evidence type="ECO:0000313" key="2">
    <source>
        <dbReference type="Proteomes" id="UP001595882"/>
    </source>
</evidence>
<organism evidence="1 2">
    <name type="scientific">Gracilibacillus xinjiangensis</name>
    <dbReference type="NCBI Taxonomy" id="1193282"/>
    <lineage>
        <taxon>Bacteria</taxon>
        <taxon>Bacillati</taxon>
        <taxon>Bacillota</taxon>
        <taxon>Bacilli</taxon>
        <taxon>Bacillales</taxon>
        <taxon>Bacillaceae</taxon>
        <taxon>Gracilibacillus</taxon>
    </lineage>
</organism>
<dbReference type="InterPro" id="IPR011009">
    <property type="entry name" value="Kinase-like_dom_sf"/>
</dbReference>
<dbReference type="EMBL" id="JBHSDT010000008">
    <property type="protein sequence ID" value="MFC4404834.1"/>
    <property type="molecule type" value="Genomic_DNA"/>
</dbReference>
<dbReference type="PANTHER" id="PTHR39179">
    <property type="entry name" value="SPORE COAT PROTEIN I"/>
    <property type="match status" value="1"/>
</dbReference>
<dbReference type="PANTHER" id="PTHR39179:SF2">
    <property type="entry name" value="ENDOSPORE COAT-ASSOCIATED PROTEIN YUTH"/>
    <property type="match status" value="1"/>
</dbReference>
<comment type="caution">
    <text evidence="1">The sequence shown here is derived from an EMBL/GenBank/DDBJ whole genome shotgun (WGS) entry which is preliminary data.</text>
</comment>
<dbReference type="SUPFAM" id="SSF56112">
    <property type="entry name" value="Protein kinase-like (PK-like)"/>
    <property type="match status" value="1"/>
</dbReference>
<dbReference type="InterPro" id="IPR047175">
    <property type="entry name" value="CotS-like"/>
</dbReference>
<proteinExistence type="predicted"/>
<dbReference type="Gene3D" id="3.90.1200.10">
    <property type="match status" value="1"/>
</dbReference>
<evidence type="ECO:0008006" key="3">
    <source>
        <dbReference type="Google" id="ProtNLM"/>
    </source>
</evidence>
<protein>
    <recommendedName>
        <fullName evidence="3">Spore coat protein YutH</fullName>
    </recommendedName>
</protein>
<dbReference type="Proteomes" id="UP001595882">
    <property type="component" value="Unassembled WGS sequence"/>
</dbReference>
<name>A0ABV8X0U0_9BACI</name>
<dbReference type="RefSeq" id="WP_390253835.1">
    <property type="nucleotide sequence ID" value="NZ_JBHSDT010000008.1"/>
</dbReference>
<evidence type="ECO:0000313" key="1">
    <source>
        <dbReference type="EMBL" id="MFC4404834.1"/>
    </source>
</evidence>
<sequence length="323" mass="38690">MHPIFLHYPINTPGKQVNGQPFSTYTDEQFYYFVVPVSMSEENVWEKYVIANHFHEKGLTHVVCPLLNVHNQFITSLGKEKYIVCFARNNSVPLDSPGEYLALLHQIGYQFPYQPVMTNNYGRWKELWISKIEQYERLFRSYYQQRPVPSFMRILADNFPYIIGLSENAVQYLNMVEKDQNFNQYDQPVFAFGRLNDQLNHNFIWIHDLIYDHGTRDLAEYIRPHMLDKDGLKDPLLHQFLNEYLSKCPLSPFGWKLLYARLIFPIHLYDKIDDCIREEKEEQTLLQIMDSQKEYERNLRYFFSDIGIEQREVNVIQLDWLMS</sequence>
<keyword evidence="2" id="KW-1185">Reference proteome</keyword>
<reference evidence="2" key="1">
    <citation type="journal article" date="2019" name="Int. J. Syst. Evol. Microbiol.">
        <title>The Global Catalogue of Microorganisms (GCM) 10K type strain sequencing project: providing services to taxonomists for standard genome sequencing and annotation.</title>
        <authorList>
            <consortium name="The Broad Institute Genomics Platform"/>
            <consortium name="The Broad Institute Genome Sequencing Center for Infectious Disease"/>
            <person name="Wu L."/>
            <person name="Ma J."/>
        </authorList>
    </citation>
    <scope>NUCLEOTIDE SEQUENCE [LARGE SCALE GENOMIC DNA]</scope>
    <source>
        <strain evidence="2">CCUG 37865</strain>
    </source>
</reference>
<gene>
    <name evidence="1" type="ORF">ACFOY7_17320</name>
</gene>